<gene>
    <name evidence="2" type="ORF">J2X19_002049</name>
</gene>
<sequence length="178" mass="18649">MRAPRPMILSKRGRNLCLFAILAILAYFSDRADAGQPADNNLWRTVSNSTLDKLRGGFDIGGGLQVSFGITRTVYINGALITETTLSLGELSQLTPAQASQLNGQLAGLNLVQVGPGNSAPSAVANMGAGTVIQNTLSNQQINVQTLINASSNGLGMVRNMNVQGTIDDALARAIAPR</sequence>
<proteinExistence type="predicted"/>
<evidence type="ECO:0000313" key="2">
    <source>
        <dbReference type="EMBL" id="MDR7377370.1"/>
    </source>
</evidence>
<evidence type="ECO:0000256" key="1">
    <source>
        <dbReference type="SAM" id="SignalP"/>
    </source>
</evidence>
<accession>A0ABU2C7R1</accession>
<feature type="signal peptide" evidence="1">
    <location>
        <begin position="1"/>
        <end position="34"/>
    </location>
</feature>
<dbReference type="Proteomes" id="UP001180487">
    <property type="component" value="Unassembled WGS sequence"/>
</dbReference>
<dbReference type="EMBL" id="JAVDXT010000002">
    <property type="protein sequence ID" value="MDR7377370.1"/>
    <property type="molecule type" value="Genomic_DNA"/>
</dbReference>
<evidence type="ECO:0000313" key="3">
    <source>
        <dbReference type="Proteomes" id="UP001180487"/>
    </source>
</evidence>
<organism evidence="2 3">
    <name type="scientific">Rhodoferax ferrireducens</name>
    <dbReference type="NCBI Taxonomy" id="192843"/>
    <lineage>
        <taxon>Bacteria</taxon>
        <taxon>Pseudomonadati</taxon>
        <taxon>Pseudomonadota</taxon>
        <taxon>Betaproteobacteria</taxon>
        <taxon>Burkholderiales</taxon>
        <taxon>Comamonadaceae</taxon>
        <taxon>Rhodoferax</taxon>
    </lineage>
</organism>
<protein>
    <submittedName>
        <fullName evidence="2">Uncharacterized protein</fullName>
    </submittedName>
</protein>
<keyword evidence="3" id="KW-1185">Reference proteome</keyword>
<feature type="chain" id="PRO_5047218876" evidence="1">
    <location>
        <begin position="35"/>
        <end position="178"/>
    </location>
</feature>
<comment type="caution">
    <text evidence="2">The sequence shown here is derived from an EMBL/GenBank/DDBJ whole genome shotgun (WGS) entry which is preliminary data.</text>
</comment>
<reference evidence="2 3" key="1">
    <citation type="submission" date="2023-07" db="EMBL/GenBank/DDBJ databases">
        <title>Sorghum-associated microbial communities from plants grown in Nebraska, USA.</title>
        <authorList>
            <person name="Schachtman D."/>
        </authorList>
    </citation>
    <scope>NUCLEOTIDE SEQUENCE [LARGE SCALE GENOMIC DNA]</scope>
    <source>
        <strain evidence="2 3">BE313</strain>
    </source>
</reference>
<keyword evidence="1" id="KW-0732">Signal</keyword>
<dbReference type="RefSeq" id="WP_310373055.1">
    <property type="nucleotide sequence ID" value="NZ_JAVDXT010000002.1"/>
</dbReference>
<name>A0ABU2C7R1_9BURK</name>